<sequence length="153" mass="16949">GEKAGDVIKTERGKGYRFIGNVESLSGNEEESDAVALSSNQESSEPSNQLLFLGVSFDLCKKNWLTYYLASLLISIGLGYLTSFVIASYQENTRSKSFAYDNFEKCLYENPTTLEVINLAPAKVITANGISIAYNEMYQAFSFPNTLLEQYCG</sequence>
<feature type="non-terminal residue" evidence="2">
    <location>
        <position position="1"/>
    </location>
</feature>
<evidence type="ECO:0000256" key="1">
    <source>
        <dbReference type="SAM" id="Phobius"/>
    </source>
</evidence>
<proteinExistence type="predicted"/>
<evidence type="ECO:0000313" key="2">
    <source>
        <dbReference type="EMBL" id="EGA68878.1"/>
    </source>
</evidence>
<name>E8MAS9_PHOS4</name>
<feature type="transmembrane region" description="Helical" evidence="1">
    <location>
        <begin position="65"/>
        <end position="87"/>
    </location>
</feature>
<keyword evidence="1" id="KW-0472">Membrane</keyword>
<dbReference type="EMBL" id="AEVT01000097">
    <property type="protein sequence ID" value="EGA68878.1"/>
    <property type="molecule type" value="Genomic_DNA"/>
</dbReference>
<dbReference type="RefSeq" id="WP_008079646.1">
    <property type="nucleotide sequence ID" value="NZ_AEVT01000097.1"/>
</dbReference>
<comment type="caution">
    <text evidence="2">The sequence shown here is derived from an EMBL/GenBank/DDBJ whole genome shotgun (WGS) entry which is preliminary data.</text>
</comment>
<organism evidence="2 3">
    <name type="scientific">Vibrio sinaloensis DSM 21326</name>
    <dbReference type="NCBI Taxonomy" id="945550"/>
    <lineage>
        <taxon>Bacteria</taxon>
        <taxon>Pseudomonadati</taxon>
        <taxon>Pseudomonadota</taxon>
        <taxon>Gammaproteobacteria</taxon>
        <taxon>Vibrionales</taxon>
        <taxon>Vibrionaceae</taxon>
        <taxon>Vibrio</taxon>
        <taxon>Vibrio oreintalis group</taxon>
    </lineage>
</organism>
<dbReference type="AlphaFoldDB" id="E8MAS9"/>
<keyword evidence="1" id="KW-1133">Transmembrane helix</keyword>
<dbReference type="Proteomes" id="UP000006228">
    <property type="component" value="Unassembled WGS sequence"/>
</dbReference>
<dbReference type="GeneID" id="95571756"/>
<evidence type="ECO:0000313" key="3">
    <source>
        <dbReference type="Proteomes" id="UP000006228"/>
    </source>
</evidence>
<keyword evidence="1" id="KW-0812">Transmembrane</keyword>
<gene>
    <name evidence="2" type="ORF">VISI1226_03950</name>
</gene>
<accession>E8MAS9</accession>
<protein>
    <recommendedName>
        <fullName evidence="4">OmpR/PhoB-type domain-containing protein</fullName>
    </recommendedName>
</protein>
<evidence type="ECO:0008006" key="4">
    <source>
        <dbReference type="Google" id="ProtNLM"/>
    </source>
</evidence>
<reference evidence="2 3" key="1">
    <citation type="journal article" date="2012" name="Int. J. Syst. Evol. Microbiol.">
        <title>Vibrio caribbeanicus sp. nov., isolated from the marine sponge Scleritoderma cyanea.</title>
        <authorList>
            <person name="Hoffmann M."/>
            <person name="Monday S.R."/>
            <person name="Allard M.W."/>
            <person name="Strain E.A."/>
            <person name="Whittaker P."/>
            <person name="Naum M."/>
            <person name="McCarthy P.J."/>
            <person name="Lopez J.V."/>
            <person name="Fischer M."/>
            <person name="Brown E.W."/>
        </authorList>
    </citation>
    <scope>NUCLEOTIDE SEQUENCE [LARGE SCALE GENOMIC DNA]</scope>
    <source>
        <strain evidence="3">DSMZ 21326</strain>
    </source>
</reference>